<dbReference type="Proteomes" id="UP000076532">
    <property type="component" value="Unassembled WGS sequence"/>
</dbReference>
<dbReference type="PANTHER" id="PTHR46513">
    <property type="entry name" value="VITELLOGENIN RECEPTOR-LIKE PROTEIN-RELATED-RELATED"/>
    <property type="match status" value="1"/>
</dbReference>
<organism evidence="1 2">
    <name type="scientific">Athelia psychrophila</name>
    <dbReference type="NCBI Taxonomy" id="1759441"/>
    <lineage>
        <taxon>Eukaryota</taxon>
        <taxon>Fungi</taxon>
        <taxon>Dikarya</taxon>
        <taxon>Basidiomycota</taxon>
        <taxon>Agaricomycotina</taxon>
        <taxon>Agaricomycetes</taxon>
        <taxon>Agaricomycetidae</taxon>
        <taxon>Atheliales</taxon>
        <taxon>Atheliaceae</taxon>
        <taxon>Athelia</taxon>
    </lineage>
</organism>
<dbReference type="InterPro" id="IPR050778">
    <property type="entry name" value="Cueball_EGF_LRP_Nidogen"/>
</dbReference>
<dbReference type="EMBL" id="KV417880">
    <property type="protein sequence ID" value="KZP04888.1"/>
    <property type="molecule type" value="Genomic_DNA"/>
</dbReference>
<dbReference type="PANTHER" id="PTHR46513:SF13">
    <property type="entry name" value="EGF-LIKE DOMAIN-CONTAINING PROTEIN"/>
    <property type="match status" value="1"/>
</dbReference>
<name>A0A167VDD5_9AGAM</name>
<dbReference type="AlphaFoldDB" id="A0A167VDD5"/>
<protein>
    <submittedName>
        <fullName evidence="1">YWTD domain-containing protein</fullName>
    </submittedName>
</protein>
<dbReference type="OrthoDB" id="3041650at2759"/>
<proteinExistence type="predicted"/>
<evidence type="ECO:0000313" key="2">
    <source>
        <dbReference type="Proteomes" id="UP000076532"/>
    </source>
</evidence>
<accession>A0A167VDD5</accession>
<reference evidence="1 2" key="1">
    <citation type="journal article" date="2016" name="Mol. Biol. Evol.">
        <title>Comparative Genomics of Early-Diverging Mushroom-Forming Fungi Provides Insights into the Origins of Lignocellulose Decay Capabilities.</title>
        <authorList>
            <person name="Nagy L.G."/>
            <person name="Riley R."/>
            <person name="Tritt A."/>
            <person name="Adam C."/>
            <person name="Daum C."/>
            <person name="Floudas D."/>
            <person name="Sun H."/>
            <person name="Yadav J.S."/>
            <person name="Pangilinan J."/>
            <person name="Larsson K.H."/>
            <person name="Matsuura K."/>
            <person name="Barry K."/>
            <person name="Labutti K."/>
            <person name="Kuo R."/>
            <person name="Ohm R.A."/>
            <person name="Bhattacharya S.S."/>
            <person name="Shirouzu T."/>
            <person name="Yoshinaga Y."/>
            <person name="Martin F.M."/>
            <person name="Grigoriev I.V."/>
            <person name="Hibbett D.S."/>
        </authorList>
    </citation>
    <scope>NUCLEOTIDE SEQUENCE [LARGE SCALE GENOMIC DNA]</scope>
    <source>
        <strain evidence="1 2">CBS 109695</strain>
    </source>
</reference>
<dbReference type="Gene3D" id="2.120.10.30">
    <property type="entry name" value="TolB, C-terminal domain"/>
    <property type="match status" value="2"/>
</dbReference>
<gene>
    <name evidence="1" type="ORF">FIBSPDRAFT_923273</name>
</gene>
<sequence>MSAPKPEHADRLIILDLGAAQGAGRVLSATPDGKDIRILATGISTLPDGVVGDTRPCKGQICVTCVGQSTATNDGHLVRAAGDSTGVEVIVPDGETFTPKQLVIDTTTERLYCADREGMRVMLCTLDGADVETLTRIDHRKDSTRHCVGVSVDTTRGLLYWTQKGASKGRQGCILRANIDIPVGQTPASRSDSQTLYAHLPEPIDLELDAASQTLYWTDRGDPPLGNTLNRADVSAPLEPNTNDTNDAAFHEAIGLSLDLPGRRAFVADLNGSVDAVDLDNGRKEVLIEDAGTVTEIVYCEA</sequence>
<dbReference type="InterPro" id="IPR011042">
    <property type="entry name" value="6-blade_b-propeller_TolB-like"/>
</dbReference>
<dbReference type="SUPFAM" id="SSF63825">
    <property type="entry name" value="YWTD domain"/>
    <property type="match status" value="1"/>
</dbReference>
<evidence type="ECO:0000313" key="1">
    <source>
        <dbReference type="EMBL" id="KZP04888.1"/>
    </source>
</evidence>
<dbReference type="STRING" id="436010.A0A167VDD5"/>
<keyword evidence="2" id="KW-1185">Reference proteome</keyword>